<evidence type="ECO:0000313" key="4">
    <source>
        <dbReference type="Proteomes" id="UP000653156"/>
    </source>
</evidence>
<dbReference type="GO" id="GO:0003676">
    <property type="term" value="F:nucleic acid binding"/>
    <property type="evidence" value="ECO:0007669"/>
    <property type="project" value="InterPro"/>
</dbReference>
<accession>A0A892ZD06</accession>
<feature type="domain" description="Winged helix-turn helix" evidence="2">
    <location>
        <begin position="106"/>
        <end position="162"/>
    </location>
</feature>
<dbReference type="EMBL" id="CP069798">
    <property type="protein sequence ID" value="QRQ80921.1"/>
    <property type="molecule type" value="Genomic_DNA"/>
</dbReference>
<dbReference type="KEGG" id="ptes:JQU52_09240"/>
<dbReference type="Gene3D" id="3.30.420.10">
    <property type="entry name" value="Ribonuclease H-like superfamily/Ribonuclease H"/>
    <property type="match status" value="1"/>
</dbReference>
<dbReference type="InterPro" id="IPR009057">
    <property type="entry name" value="Homeodomain-like_sf"/>
</dbReference>
<gene>
    <name evidence="3" type="ORF">JQU52_09240</name>
</gene>
<evidence type="ECO:0000259" key="2">
    <source>
        <dbReference type="Pfam" id="PF13592"/>
    </source>
</evidence>
<dbReference type="SUPFAM" id="SSF46689">
    <property type="entry name" value="Homeodomain-like"/>
    <property type="match status" value="1"/>
</dbReference>
<dbReference type="Pfam" id="PF13358">
    <property type="entry name" value="DDE_3"/>
    <property type="match status" value="1"/>
</dbReference>
<dbReference type="InterPro" id="IPR025959">
    <property type="entry name" value="Winged_HTH_dom"/>
</dbReference>
<keyword evidence="4" id="KW-1185">Reference proteome</keyword>
<dbReference type="InterPro" id="IPR036397">
    <property type="entry name" value="RNaseH_sf"/>
</dbReference>
<dbReference type="Proteomes" id="UP000653156">
    <property type="component" value="Chromosome"/>
</dbReference>
<sequence>MPKLTPRKHQLTDHDFLKLSKTESNPRARIKLLMLHQLSLSHSLDSIAQTFGYHQQSISVIRKHYWLYGLDSIYDKPGRGRKSLLAEKDIEAFKQAIVEQQQQRGGGRLTAVDIARIAKEDFNTDYTPKGIYGLLSRIGISWVSARSRHPKADQQAMDDFKNFVNHVRTVLPEHIELSDVDIWFQDETRIGQQGSITRVWHYCGQRPRVVRQQQFESAYLFGAFCPSNGNSVGLVLPYVNKQAMQLHMQHISKEVPEGRHAVVVMDGALWHQADLNLHNVTMLKLPPYSPELNPSEQIWQYLKQHDLSNRCFDGYDAIVDAACVAWNRLRVQLELIRSITSRAWSIVC</sequence>
<evidence type="ECO:0000259" key="1">
    <source>
        <dbReference type="Pfam" id="PF13358"/>
    </source>
</evidence>
<dbReference type="InterPro" id="IPR047655">
    <property type="entry name" value="Transpos_IS630-like"/>
</dbReference>
<dbReference type="NCBIfam" id="NF033545">
    <property type="entry name" value="transpos_IS630"/>
    <property type="match status" value="1"/>
</dbReference>
<protein>
    <submittedName>
        <fullName evidence="3">IS630 family transposase</fullName>
    </submittedName>
</protein>
<dbReference type="RefSeq" id="WP_230338214.1">
    <property type="nucleotide sequence ID" value="NZ_CP069798.1"/>
</dbReference>
<dbReference type="AlphaFoldDB" id="A0A892ZD06"/>
<name>A0A892ZD06_9NEIS</name>
<evidence type="ECO:0000313" key="3">
    <source>
        <dbReference type="EMBL" id="QRQ80921.1"/>
    </source>
</evidence>
<proteinExistence type="predicted"/>
<organism evidence="3 4">
    <name type="scientific">Paralysiella testudinis</name>
    <dbReference type="NCBI Taxonomy" id="2809020"/>
    <lineage>
        <taxon>Bacteria</taxon>
        <taxon>Pseudomonadati</taxon>
        <taxon>Pseudomonadota</taxon>
        <taxon>Betaproteobacteria</taxon>
        <taxon>Neisseriales</taxon>
        <taxon>Neisseriaceae</taxon>
        <taxon>Paralysiella</taxon>
    </lineage>
</organism>
<reference evidence="3" key="1">
    <citation type="submission" date="2021-02" db="EMBL/GenBank/DDBJ databases">
        <title>Neisseriaceae sp. 26B isolated from the cloaca of a Common Toad-headed Turtle (Mesoclemmys nasuta).</title>
        <authorList>
            <person name="Spergser J."/>
            <person name="Busse H.-J."/>
        </authorList>
    </citation>
    <scope>NUCLEOTIDE SEQUENCE</scope>
    <source>
        <strain evidence="3">26B</strain>
    </source>
</reference>
<dbReference type="Pfam" id="PF13592">
    <property type="entry name" value="HTH_33"/>
    <property type="match status" value="1"/>
</dbReference>
<feature type="domain" description="Tc1-like transposase DDE" evidence="1">
    <location>
        <begin position="181"/>
        <end position="316"/>
    </location>
</feature>
<dbReference type="InterPro" id="IPR038717">
    <property type="entry name" value="Tc1-like_DDE_dom"/>
</dbReference>